<organism evidence="1 2">
    <name type="scientific">Streptomyces coeruleoprunus</name>
    <dbReference type="NCBI Taxonomy" id="285563"/>
    <lineage>
        <taxon>Bacteria</taxon>
        <taxon>Bacillati</taxon>
        <taxon>Actinomycetota</taxon>
        <taxon>Actinomycetes</taxon>
        <taxon>Kitasatosporales</taxon>
        <taxon>Streptomycetaceae</taxon>
        <taxon>Streptomyces</taxon>
    </lineage>
</organism>
<comment type="caution">
    <text evidence="1">The sequence shown here is derived from an EMBL/GenBank/DDBJ whole genome shotgun (WGS) entry which is preliminary data.</text>
</comment>
<protein>
    <submittedName>
        <fullName evidence="1">Uncharacterized protein</fullName>
    </submittedName>
</protein>
<dbReference type="EMBL" id="JBHSJD010000002">
    <property type="protein sequence ID" value="MFC5021319.1"/>
    <property type="molecule type" value="Genomic_DNA"/>
</dbReference>
<name>A0ABV9X7C6_9ACTN</name>
<dbReference type="RefSeq" id="WP_345693288.1">
    <property type="nucleotide sequence ID" value="NZ_BAABIT010000001.1"/>
</dbReference>
<proteinExistence type="predicted"/>
<evidence type="ECO:0000313" key="2">
    <source>
        <dbReference type="Proteomes" id="UP001595829"/>
    </source>
</evidence>
<gene>
    <name evidence="1" type="ORF">ACFPM3_04020</name>
</gene>
<sequence>MLLINVAVWLLITPMRFAFRDEQAFRNAVPCHPEVTGPDDCLRTVPAIIDGTERTEGFTRLTLTQQDGKVTRVRIPRLATARRGRGPYRGDALAGADPVRRLRVRAPVHDR</sequence>
<evidence type="ECO:0000313" key="1">
    <source>
        <dbReference type="EMBL" id="MFC5021319.1"/>
    </source>
</evidence>
<keyword evidence="2" id="KW-1185">Reference proteome</keyword>
<accession>A0ABV9X7C6</accession>
<dbReference type="Proteomes" id="UP001595829">
    <property type="component" value="Unassembled WGS sequence"/>
</dbReference>
<reference evidence="2" key="1">
    <citation type="journal article" date="2019" name="Int. J. Syst. Evol. Microbiol.">
        <title>The Global Catalogue of Microorganisms (GCM) 10K type strain sequencing project: providing services to taxonomists for standard genome sequencing and annotation.</title>
        <authorList>
            <consortium name="The Broad Institute Genomics Platform"/>
            <consortium name="The Broad Institute Genome Sequencing Center for Infectious Disease"/>
            <person name="Wu L."/>
            <person name="Ma J."/>
        </authorList>
    </citation>
    <scope>NUCLEOTIDE SEQUENCE [LARGE SCALE GENOMIC DNA]</scope>
    <source>
        <strain evidence="2">CGMCC 4.1648</strain>
    </source>
</reference>